<dbReference type="RefSeq" id="WP_260044461.1">
    <property type="nucleotide sequence ID" value="NZ_JANZXA010000002.1"/>
</dbReference>
<keyword evidence="4" id="KW-1185">Reference proteome</keyword>
<evidence type="ECO:0000313" key="3">
    <source>
        <dbReference type="EMBL" id="MCT2398887.1"/>
    </source>
</evidence>
<gene>
    <name evidence="3" type="ORF">NZK81_04965</name>
</gene>
<dbReference type="EMBL" id="JANZXA010000002">
    <property type="protein sequence ID" value="MCT2398887.1"/>
    <property type="molecule type" value="Genomic_DNA"/>
</dbReference>
<name>A0ABT2I259_9SPHN</name>
<feature type="compositionally biased region" description="Basic and acidic residues" evidence="1">
    <location>
        <begin position="114"/>
        <end position="129"/>
    </location>
</feature>
<organism evidence="3 4">
    <name type="scientific">Novosphingobium mangrovi</name>
    <name type="common">ex Huang et al. 2023</name>
    <dbReference type="NCBI Taxonomy" id="2976432"/>
    <lineage>
        <taxon>Bacteria</taxon>
        <taxon>Pseudomonadati</taxon>
        <taxon>Pseudomonadota</taxon>
        <taxon>Alphaproteobacteria</taxon>
        <taxon>Sphingomonadales</taxon>
        <taxon>Sphingomonadaceae</taxon>
        <taxon>Novosphingobium</taxon>
    </lineage>
</organism>
<evidence type="ECO:0000313" key="4">
    <source>
        <dbReference type="Proteomes" id="UP001165583"/>
    </source>
</evidence>
<evidence type="ECO:0000256" key="2">
    <source>
        <dbReference type="SAM" id="SignalP"/>
    </source>
</evidence>
<proteinExistence type="predicted"/>
<protein>
    <recommendedName>
        <fullName evidence="5">Lipoprotein</fullName>
    </recommendedName>
</protein>
<sequence>MKRPLILACLAASTLSLSACYHDGYNSRVAVSWSTYPYYGWYDGYYGTIYDGYWVDNLFYYRLSPQDRAFRRGDPQHFRRGDVRPAEPRFRRFDGTLRRPPEGTRMPRFTPPQQDRRENRDRRDRRDPR</sequence>
<evidence type="ECO:0000256" key="1">
    <source>
        <dbReference type="SAM" id="MobiDB-lite"/>
    </source>
</evidence>
<feature type="chain" id="PRO_5046939979" description="Lipoprotein" evidence="2">
    <location>
        <begin position="20"/>
        <end position="129"/>
    </location>
</feature>
<feature type="signal peptide" evidence="2">
    <location>
        <begin position="1"/>
        <end position="19"/>
    </location>
</feature>
<keyword evidence="2" id="KW-0732">Signal</keyword>
<accession>A0ABT2I259</accession>
<feature type="compositionally biased region" description="Basic and acidic residues" evidence="1">
    <location>
        <begin position="72"/>
        <end position="102"/>
    </location>
</feature>
<comment type="caution">
    <text evidence="3">The sequence shown here is derived from an EMBL/GenBank/DDBJ whole genome shotgun (WGS) entry which is preliminary data.</text>
</comment>
<evidence type="ECO:0008006" key="5">
    <source>
        <dbReference type="Google" id="ProtNLM"/>
    </source>
</evidence>
<dbReference type="PROSITE" id="PS51257">
    <property type="entry name" value="PROKAR_LIPOPROTEIN"/>
    <property type="match status" value="1"/>
</dbReference>
<reference evidence="3" key="1">
    <citation type="submission" date="2022-09" db="EMBL/GenBank/DDBJ databases">
        <title>Novosphingobium sp. Nov., a polycyclic aromatic hydrocarbon-degrading bacterium isolated form mangrove sediments in HongKong.</title>
        <authorList>
            <person name="Hu Z."/>
        </authorList>
    </citation>
    <scope>NUCLEOTIDE SEQUENCE</scope>
    <source>
        <strain evidence="3">HK4-1</strain>
    </source>
</reference>
<feature type="region of interest" description="Disordered" evidence="1">
    <location>
        <begin position="72"/>
        <end position="129"/>
    </location>
</feature>
<dbReference type="Proteomes" id="UP001165583">
    <property type="component" value="Unassembled WGS sequence"/>
</dbReference>